<keyword evidence="2 9" id="KW-0812">Transmembrane</keyword>
<dbReference type="SUPFAM" id="SSF81321">
    <property type="entry name" value="Family A G protein-coupled receptor-like"/>
    <property type="match status" value="1"/>
</dbReference>
<keyword evidence="6 9" id="KW-0675">Receptor</keyword>
<keyword evidence="1" id="KW-1003">Cell membrane</keyword>
<feature type="transmembrane region" description="Helical" evidence="11">
    <location>
        <begin position="45"/>
        <end position="71"/>
    </location>
</feature>
<feature type="transmembrane region" description="Helical" evidence="11">
    <location>
        <begin position="346"/>
        <end position="370"/>
    </location>
</feature>
<reference evidence="13 14" key="1">
    <citation type="submission" date="2021-04" db="EMBL/GenBank/DDBJ databases">
        <authorList>
            <person name="Bliznina A."/>
        </authorList>
    </citation>
    <scope>NUCLEOTIDE SEQUENCE [LARGE SCALE GENOMIC DNA]</scope>
</reference>
<dbReference type="PANTHER" id="PTHR24247:SF265">
    <property type="entry name" value="MUSCARINIC ACETYLCHOLINE RECEPTOR DM1"/>
    <property type="match status" value="1"/>
</dbReference>
<evidence type="ECO:0000256" key="7">
    <source>
        <dbReference type="ARBA" id="ARBA00023224"/>
    </source>
</evidence>
<dbReference type="InterPro" id="IPR000276">
    <property type="entry name" value="GPCR_Rhodpsn"/>
</dbReference>
<dbReference type="PROSITE" id="PS50262">
    <property type="entry name" value="G_PROTEIN_RECEP_F1_2"/>
    <property type="match status" value="1"/>
</dbReference>
<evidence type="ECO:0000313" key="13">
    <source>
        <dbReference type="EMBL" id="CAG5077222.1"/>
    </source>
</evidence>
<evidence type="ECO:0000256" key="3">
    <source>
        <dbReference type="ARBA" id="ARBA00022989"/>
    </source>
</evidence>
<evidence type="ECO:0000256" key="4">
    <source>
        <dbReference type="ARBA" id="ARBA00023040"/>
    </source>
</evidence>
<evidence type="ECO:0000313" key="14">
    <source>
        <dbReference type="Proteomes" id="UP001158576"/>
    </source>
</evidence>
<evidence type="ECO:0000256" key="1">
    <source>
        <dbReference type="ARBA" id="ARBA00022475"/>
    </source>
</evidence>
<dbReference type="Gene3D" id="1.20.1070.10">
    <property type="entry name" value="Rhodopsin 7-helix transmembrane proteins"/>
    <property type="match status" value="1"/>
</dbReference>
<feature type="region of interest" description="Disordered" evidence="10">
    <location>
        <begin position="266"/>
        <end position="333"/>
    </location>
</feature>
<comment type="subcellular location">
    <subcellularLocation>
        <location evidence="8">Postsynaptic cell membrane</location>
        <topology evidence="8">Multi-pass membrane protein</topology>
    </subcellularLocation>
</comment>
<keyword evidence="7 9" id="KW-0807">Transducer</keyword>
<keyword evidence="4 9" id="KW-0297">G-protein coupled receptor</keyword>
<protein>
    <submittedName>
        <fullName evidence="13">Oidioi.mRNA.OKI2018_I69.PAR.g8657.t1.cds</fullName>
    </submittedName>
</protein>
<organism evidence="13 14">
    <name type="scientific">Oikopleura dioica</name>
    <name type="common">Tunicate</name>
    <dbReference type="NCBI Taxonomy" id="34765"/>
    <lineage>
        <taxon>Eukaryota</taxon>
        <taxon>Metazoa</taxon>
        <taxon>Chordata</taxon>
        <taxon>Tunicata</taxon>
        <taxon>Appendicularia</taxon>
        <taxon>Copelata</taxon>
        <taxon>Oikopleuridae</taxon>
        <taxon>Oikopleura</taxon>
    </lineage>
</organism>
<feature type="domain" description="G-protein coupled receptors family 1 profile" evidence="12">
    <location>
        <begin position="61"/>
        <end position="399"/>
    </location>
</feature>
<feature type="transmembrane region" description="Helical" evidence="11">
    <location>
        <begin position="166"/>
        <end position="187"/>
    </location>
</feature>
<comment type="similarity">
    <text evidence="9">Belongs to the G-protein coupled receptor 1 family.</text>
</comment>
<sequence length="422" mass="46751">MNTDGTTSWNISTTLAPTTYGNDSSAFTTAVAGMPPSRYSTPSTITIVILALTASLITSCGNVLVISSFCFYRSLRTINNYLILNLAIADLSRIIGMYSMNVYTVYLVQGGWYMGNFACNVWLGVDYVASNASVLNLLIICIDRYLSVNFPVKYRNHRKLVHVKIAMALTWIISAILWGPWVLWQMVDPKQQPAANKCYVKAIFESAAIGLATSAGAFYVPAIAMMFLYAKVYMTIAARKNNLQNAVISSTVNKLAKDATSPVKTSSIKISDEQDSKGTMDLSDEPSQISNVDDSGEKEEKEKKSFWSRLASKKDASSTAATPQPQKPQYGRQLKSLKKESRATRLLAAIIFVFISLWAPYNILVVYASLQMQVPEIAWELSYWLCYLNRTRTLNPVCYAACNPAFRSAFIAILTCSKRVAK</sequence>
<dbReference type="PROSITE" id="PS00237">
    <property type="entry name" value="G_PROTEIN_RECEP_F1_1"/>
    <property type="match status" value="1"/>
</dbReference>
<feature type="transmembrane region" description="Helical" evidence="11">
    <location>
        <begin position="127"/>
        <end position="146"/>
    </location>
</feature>
<gene>
    <name evidence="13" type="ORF">OKIOD_LOCUS215</name>
</gene>
<feature type="transmembrane region" description="Helical" evidence="11">
    <location>
        <begin position="83"/>
        <end position="107"/>
    </location>
</feature>
<evidence type="ECO:0000259" key="12">
    <source>
        <dbReference type="PROSITE" id="PS50262"/>
    </source>
</evidence>
<dbReference type="PANTHER" id="PTHR24247">
    <property type="entry name" value="5-HYDROXYTRYPTAMINE RECEPTOR"/>
    <property type="match status" value="1"/>
</dbReference>
<dbReference type="InterPro" id="IPR017452">
    <property type="entry name" value="GPCR_Rhodpsn_7TM"/>
</dbReference>
<evidence type="ECO:0000256" key="6">
    <source>
        <dbReference type="ARBA" id="ARBA00023170"/>
    </source>
</evidence>
<keyword evidence="3 11" id="KW-1133">Transmembrane helix</keyword>
<dbReference type="PRINTS" id="PR00237">
    <property type="entry name" value="GPCRRHODOPSN"/>
</dbReference>
<proteinExistence type="inferred from homology"/>
<feature type="transmembrane region" description="Helical" evidence="11">
    <location>
        <begin position="207"/>
        <end position="230"/>
    </location>
</feature>
<evidence type="ECO:0000256" key="5">
    <source>
        <dbReference type="ARBA" id="ARBA00023136"/>
    </source>
</evidence>
<dbReference type="Pfam" id="PF00001">
    <property type="entry name" value="7tm_1"/>
    <property type="match status" value="1"/>
</dbReference>
<name>A0ABN7RGZ9_OIKDI</name>
<dbReference type="Proteomes" id="UP001158576">
    <property type="component" value="Chromosome PAR"/>
</dbReference>
<accession>A0ABN7RGZ9</accession>
<dbReference type="InterPro" id="IPR000995">
    <property type="entry name" value="Musac_Ach_rcpt"/>
</dbReference>
<keyword evidence="14" id="KW-1185">Reference proteome</keyword>
<dbReference type="PRINTS" id="PR00243">
    <property type="entry name" value="MUSCARINICR"/>
</dbReference>
<evidence type="ECO:0000256" key="9">
    <source>
        <dbReference type="RuleBase" id="RU000688"/>
    </source>
</evidence>
<keyword evidence="5 11" id="KW-0472">Membrane</keyword>
<evidence type="ECO:0000256" key="11">
    <source>
        <dbReference type="SAM" id="Phobius"/>
    </source>
</evidence>
<evidence type="ECO:0000256" key="8">
    <source>
        <dbReference type="ARBA" id="ARBA00034104"/>
    </source>
</evidence>
<dbReference type="EMBL" id="OU015568">
    <property type="protein sequence ID" value="CAG5077222.1"/>
    <property type="molecule type" value="Genomic_DNA"/>
</dbReference>
<evidence type="ECO:0000256" key="2">
    <source>
        <dbReference type="ARBA" id="ARBA00022692"/>
    </source>
</evidence>
<evidence type="ECO:0000256" key="10">
    <source>
        <dbReference type="SAM" id="MobiDB-lite"/>
    </source>
</evidence>